<accession>A0A1B8U147</accession>
<dbReference type="InterPro" id="IPR000073">
    <property type="entry name" value="AB_hydrolase_1"/>
</dbReference>
<protein>
    <recommendedName>
        <fullName evidence="1">AB hydrolase-1 domain-containing protein</fullName>
    </recommendedName>
</protein>
<name>A0A1B8U147_9FLAO</name>
<dbReference type="EMBL" id="LSFM01000018">
    <property type="protein sequence ID" value="OBY65598.1"/>
    <property type="molecule type" value="Genomic_DNA"/>
</dbReference>
<feature type="domain" description="AB hydrolase-1" evidence="1">
    <location>
        <begin position="88"/>
        <end position="181"/>
    </location>
</feature>
<comment type="caution">
    <text evidence="2">The sequence shown here is derived from an EMBL/GenBank/DDBJ whole genome shotgun (WGS) entry which is preliminary data.</text>
</comment>
<dbReference type="InterPro" id="IPR029058">
    <property type="entry name" value="AB_hydrolase_fold"/>
</dbReference>
<dbReference type="KEGG" id="pob:LPB03_00755"/>
<dbReference type="AlphaFoldDB" id="A0A1B8U147"/>
<dbReference type="STRING" id="1774273.LPB03_00755"/>
<evidence type="ECO:0000313" key="2">
    <source>
        <dbReference type="EMBL" id="OBY65598.1"/>
    </source>
</evidence>
<dbReference type="Proteomes" id="UP000092584">
    <property type="component" value="Unassembled WGS sequence"/>
</dbReference>
<proteinExistence type="predicted"/>
<dbReference type="RefSeq" id="WP_065318376.1">
    <property type="nucleotide sequence ID" value="NZ_CP017477.1"/>
</dbReference>
<dbReference type="Pfam" id="PF12697">
    <property type="entry name" value="Abhydrolase_6"/>
    <property type="match status" value="1"/>
</dbReference>
<organism evidence="2 3">
    <name type="scientific">Polaribacter vadi</name>
    <dbReference type="NCBI Taxonomy" id="1774273"/>
    <lineage>
        <taxon>Bacteria</taxon>
        <taxon>Pseudomonadati</taxon>
        <taxon>Bacteroidota</taxon>
        <taxon>Flavobacteriia</taxon>
        <taxon>Flavobacteriales</taxon>
        <taxon>Flavobacteriaceae</taxon>
    </lineage>
</organism>
<evidence type="ECO:0000259" key="1">
    <source>
        <dbReference type="Pfam" id="PF12697"/>
    </source>
</evidence>
<dbReference type="OrthoDB" id="9785847at2"/>
<sequence length="291" mass="32730">MQSFFDKEKLTSSLKIPKAIQWFFKTINIFSDSISLYFASKLFTTPINFKIPKRELAMDEAAQKKTLHVSSIQKDIHILSYGYSDKKVLLTHGWAGRRTQLFMIANLLLEKGFMVIAFDAPSHGKSTGKTTNLLEYIASIKAINKEFGPFEAAVGHSFGAMAIMNTQAETAIFKRLITVGSGDTMEDILINFANNLGLNANFGHQLKKYFEKKWNIQLIDYDTNEVAKKVKIPVLVIHDVLDGDVAVSCAVNIRLNLKKGTLLLTEGLGHTKILRDKETVNRIVNFIKQNK</sequence>
<dbReference type="SUPFAM" id="SSF53474">
    <property type="entry name" value="alpha/beta-Hydrolases"/>
    <property type="match status" value="1"/>
</dbReference>
<keyword evidence="3" id="KW-1185">Reference proteome</keyword>
<evidence type="ECO:0000313" key="3">
    <source>
        <dbReference type="Proteomes" id="UP000092584"/>
    </source>
</evidence>
<dbReference type="Gene3D" id="3.40.50.1820">
    <property type="entry name" value="alpha/beta hydrolase"/>
    <property type="match status" value="1"/>
</dbReference>
<reference evidence="3" key="1">
    <citation type="submission" date="2016-02" db="EMBL/GenBank/DDBJ databases">
        <authorList>
            <person name="Shin S.-K."/>
            <person name="Yi H."/>
            <person name="Kim E."/>
        </authorList>
    </citation>
    <scope>NUCLEOTIDE SEQUENCE [LARGE SCALE GENOMIC DNA]</scope>
    <source>
        <strain evidence="3">LPB0003</strain>
    </source>
</reference>
<dbReference type="InterPro" id="IPR050471">
    <property type="entry name" value="AB_hydrolase"/>
</dbReference>
<dbReference type="PANTHER" id="PTHR43433">
    <property type="entry name" value="HYDROLASE, ALPHA/BETA FOLD FAMILY PROTEIN"/>
    <property type="match status" value="1"/>
</dbReference>
<dbReference type="PANTHER" id="PTHR43433:SF5">
    <property type="entry name" value="AB HYDROLASE-1 DOMAIN-CONTAINING PROTEIN"/>
    <property type="match status" value="1"/>
</dbReference>
<gene>
    <name evidence="2" type="ORF">LPB3_04355</name>
</gene>